<dbReference type="GO" id="GO:0005094">
    <property type="term" value="F:Rho GDP-dissociation inhibitor activity"/>
    <property type="evidence" value="ECO:0007669"/>
    <property type="project" value="InterPro"/>
</dbReference>
<evidence type="ECO:0000256" key="4">
    <source>
        <dbReference type="ARBA" id="ARBA00054143"/>
    </source>
</evidence>
<dbReference type="EMBL" id="JAAQHG020000008">
    <property type="protein sequence ID" value="KAL1588169.1"/>
    <property type="molecule type" value="Genomic_DNA"/>
</dbReference>
<dbReference type="PRINTS" id="PR00492">
    <property type="entry name" value="RHOGDI"/>
</dbReference>
<dbReference type="SUPFAM" id="SSF81296">
    <property type="entry name" value="E set domains"/>
    <property type="match status" value="1"/>
</dbReference>
<evidence type="ECO:0000256" key="6">
    <source>
        <dbReference type="SAM" id="MobiDB-lite"/>
    </source>
</evidence>
<evidence type="ECO:0000256" key="3">
    <source>
        <dbReference type="ARBA" id="ARBA00022490"/>
    </source>
</evidence>
<evidence type="ECO:0000313" key="8">
    <source>
        <dbReference type="Proteomes" id="UP000803884"/>
    </source>
</evidence>
<feature type="compositionally biased region" description="Basic and acidic residues" evidence="6">
    <location>
        <begin position="150"/>
        <end position="160"/>
    </location>
</feature>
<evidence type="ECO:0000256" key="1">
    <source>
        <dbReference type="ARBA" id="ARBA00004496"/>
    </source>
</evidence>
<dbReference type="Pfam" id="PF02115">
    <property type="entry name" value="Rho_GDI"/>
    <property type="match status" value="1"/>
</dbReference>
<evidence type="ECO:0000256" key="5">
    <source>
        <dbReference type="ARBA" id="ARBA00071407"/>
    </source>
</evidence>
<dbReference type="PANTHER" id="PTHR10980">
    <property type="entry name" value="RHO GDP-DISSOCIATION INHIBITOR"/>
    <property type="match status" value="1"/>
</dbReference>
<sequence>MSNEAGLGHDDLTPEQTEGFKVGEKKTIDEYQKLDQNDESLRKWKESLGLGSGNTISDPNDPRKVILLSLGLEVEGRPDIVIDLTQAGALETLNKKPFTIKEGATFRMKARFRVQHDILSGMKYVQVVSRMGVKQKMQEMIGSYSPNTTDKPEYEKKFEPESAPTGMIGRGHYEAVSKFTDDDNNSYLQFKWSFDIKKDW</sequence>
<dbReference type="Proteomes" id="UP000803884">
    <property type="component" value="Unassembled WGS sequence"/>
</dbReference>
<feature type="region of interest" description="Disordered" evidence="6">
    <location>
        <begin position="143"/>
        <end position="166"/>
    </location>
</feature>
<proteinExistence type="inferred from homology"/>
<comment type="function">
    <text evidence="4">Regulates the GDP/GTP exchange reaction of the Rho proteins by inhibiting the dissociation of GDP from them, and the subsequent binding of GTP to them.</text>
</comment>
<dbReference type="GO" id="GO:0016020">
    <property type="term" value="C:membrane"/>
    <property type="evidence" value="ECO:0007669"/>
    <property type="project" value="TreeGrafter"/>
</dbReference>
<dbReference type="GO" id="GO:0005829">
    <property type="term" value="C:cytosol"/>
    <property type="evidence" value="ECO:0007669"/>
    <property type="project" value="TreeGrafter"/>
</dbReference>
<keyword evidence="3" id="KW-0963">Cytoplasm</keyword>
<dbReference type="PANTHER" id="PTHR10980:SF3">
    <property type="entry name" value="LD16419P"/>
    <property type="match status" value="1"/>
</dbReference>
<protein>
    <recommendedName>
        <fullName evidence="5">Rho GDP-dissociation inhibitor</fullName>
    </recommendedName>
</protein>
<comment type="caution">
    <text evidence="7">The sequence shown here is derived from an EMBL/GenBank/DDBJ whole genome shotgun (WGS) entry which is preliminary data.</text>
</comment>
<dbReference type="Gene3D" id="2.70.50.30">
    <property type="entry name" value="Coagulation Factor XIII, subunit A, domain 1"/>
    <property type="match status" value="1"/>
</dbReference>
<reference evidence="7 8" key="1">
    <citation type="journal article" date="2020" name="Microbiol. Resour. Announc.">
        <title>Draft Genome Sequence of a Cladosporium Species Isolated from the Mesophotic Ascidian Didemnum maculosum.</title>
        <authorList>
            <person name="Gioti A."/>
            <person name="Siaperas R."/>
            <person name="Nikolaivits E."/>
            <person name="Le Goff G."/>
            <person name="Ouazzani J."/>
            <person name="Kotoulas G."/>
            <person name="Topakas E."/>
        </authorList>
    </citation>
    <scope>NUCLEOTIDE SEQUENCE [LARGE SCALE GENOMIC DNA]</scope>
    <source>
        <strain evidence="7 8">TM138-S3</strain>
    </source>
</reference>
<feature type="region of interest" description="Disordered" evidence="6">
    <location>
        <begin position="1"/>
        <end position="25"/>
    </location>
</feature>
<organism evidence="7 8">
    <name type="scientific">Cladosporium halotolerans</name>
    <dbReference type="NCBI Taxonomy" id="1052096"/>
    <lineage>
        <taxon>Eukaryota</taxon>
        <taxon>Fungi</taxon>
        <taxon>Dikarya</taxon>
        <taxon>Ascomycota</taxon>
        <taxon>Pezizomycotina</taxon>
        <taxon>Dothideomycetes</taxon>
        <taxon>Dothideomycetidae</taxon>
        <taxon>Cladosporiales</taxon>
        <taxon>Cladosporiaceae</taxon>
        <taxon>Cladosporium</taxon>
    </lineage>
</organism>
<evidence type="ECO:0000256" key="2">
    <source>
        <dbReference type="ARBA" id="ARBA00009758"/>
    </source>
</evidence>
<dbReference type="AlphaFoldDB" id="A0AB34KYF5"/>
<dbReference type="GO" id="GO:0007266">
    <property type="term" value="P:Rho protein signal transduction"/>
    <property type="evidence" value="ECO:0007669"/>
    <property type="project" value="InterPro"/>
</dbReference>
<comment type="similarity">
    <text evidence="2">Belongs to the Rho GDI family.</text>
</comment>
<dbReference type="RefSeq" id="XP_069231274.1">
    <property type="nucleotide sequence ID" value="XM_069371815.1"/>
</dbReference>
<dbReference type="InterPro" id="IPR014756">
    <property type="entry name" value="Ig_E-set"/>
</dbReference>
<dbReference type="GeneID" id="96004653"/>
<comment type="subcellular location">
    <subcellularLocation>
        <location evidence="1">Cytoplasm</location>
    </subcellularLocation>
</comment>
<accession>A0AB34KYF5</accession>
<keyword evidence="8" id="KW-1185">Reference proteome</keyword>
<gene>
    <name evidence="7" type="ORF">WHR41_03209</name>
</gene>
<dbReference type="InterPro" id="IPR024792">
    <property type="entry name" value="RhoGDI_dom_sf"/>
</dbReference>
<dbReference type="InterPro" id="IPR000406">
    <property type="entry name" value="Rho_GDI"/>
</dbReference>
<name>A0AB34KYF5_9PEZI</name>
<dbReference type="FunFam" id="2.70.50.30:FF:000001">
    <property type="entry name" value="Rho GDP-dissociation inhibitor 1"/>
    <property type="match status" value="1"/>
</dbReference>
<evidence type="ECO:0000313" key="7">
    <source>
        <dbReference type="EMBL" id="KAL1588169.1"/>
    </source>
</evidence>